<gene>
    <name evidence="1" type="ORF">ERS007661_04210</name>
</gene>
<evidence type="ECO:0000313" key="1">
    <source>
        <dbReference type="EMBL" id="CNW70481.1"/>
    </source>
</evidence>
<protein>
    <submittedName>
        <fullName evidence="1">Uncharacterized protein</fullName>
    </submittedName>
</protein>
<sequence length="63" mass="6243">MAALPACCRAWKLSTAIGTGVGLPCPNGPDSYIPGPPSTDNEHPISSVIAAAGSSPAYDVGMT</sequence>
<evidence type="ECO:0000313" key="2">
    <source>
        <dbReference type="Proteomes" id="UP000039217"/>
    </source>
</evidence>
<dbReference type="Proteomes" id="UP000039217">
    <property type="component" value="Unassembled WGS sequence"/>
</dbReference>
<name>A0A655FWB9_MYCTX</name>
<reference evidence="1 2" key="1">
    <citation type="submission" date="2015-03" db="EMBL/GenBank/DDBJ databases">
        <authorList>
            <consortium name="Pathogen Informatics"/>
        </authorList>
    </citation>
    <scope>NUCLEOTIDE SEQUENCE [LARGE SCALE GENOMIC DNA]</scope>
    <source>
        <strain evidence="1 2">D00501624</strain>
    </source>
</reference>
<dbReference type="AlphaFoldDB" id="A0A655FWB9"/>
<accession>A0A655FWB9</accession>
<proteinExistence type="predicted"/>
<dbReference type="EMBL" id="CQQC01002310">
    <property type="protein sequence ID" value="CNW70481.1"/>
    <property type="molecule type" value="Genomic_DNA"/>
</dbReference>
<organism evidence="1 2">
    <name type="scientific">Mycobacterium tuberculosis</name>
    <dbReference type="NCBI Taxonomy" id="1773"/>
    <lineage>
        <taxon>Bacteria</taxon>
        <taxon>Bacillati</taxon>
        <taxon>Actinomycetota</taxon>
        <taxon>Actinomycetes</taxon>
        <taxon>Mycobacteriales</taxon>
        <taxon>Mycobacteriaceae</taxon>
        <taxon>Mycobacterium</taxon>
        <taxon>Mycobacterium tuberculosis complex</taxon>
    </lineage>
</organism>